<proteinExistence type="predicted"/>
<dbReference type="PROSITE" id="PS51257">
    <property type="entry name" value="PROKAR_LIPOPROTEIN"/>
    <property type="match status" value="1"/>
</dbReference>
<dbReference type="InterPro" id="IPR035940">
    <property type="entry name" value="CAP_sf"/>
</dbReference>
<dbReference type="Pfam" id="PF00188">
    <property type="entry name" value="CAP"/>
    <property type="match status" value="1"/>
</dbReference>
<dbReference type="PANTHER" id="PTHR31157">
    <property type="entry name" value="SCP DOMAIN-CONTAINING PROTEIN"/>
    <property type="match status" value="1"/>
</dbReference>
<dbReference type="Proteomes" id="UP000215214">
    <property type="component" value="Chromosome TJEJU"/>
</dbReference>
<accession>A0A238UAW4</accession>
<gene>
    <name evidence="3" type="ORF">TJEJU_2548</name>
</gene>
<dbReference type="AlphaFoldDB" id="A0A238UAW4"/>
<dbReference type="PANTHER" id="PTHR31157:SF1">
    <property type="entry name" value="SCP DOMAIN-CONTAINING PROTEIN"/>
    <property type="match status" value="1"/>
</dbReference>
<evidence type="ECO:0000313" key="3">
    <source>
        <dbReference type="EMBL" id="SNR16232.1"/>
    </source>
</evidence>
<sequence>MKLIKSLFFICCLAIFSCSSNEENIDTNGDENLENPTNEVDYETQILNLLNKHRTDNGLAELAVLDIIKTQTEAHTDYMIGKGDISHDNFSDRSDFLQQNADARSTAENVAFGYNNAQSLVNAWINSDGHRRNIEGNFTHFNITAKQNKNGAWYYTNIFIRR</sequence>
<keyword evidence="4" id="KW-1185">Reference proteome</keyword>
<protein>
    <submittedName>
        <fullName evidence="3">Probable lipoprotein</fullName>
    </submittedName>
</protein>
<dbReference type="CDD" id="cd05379">
    <property type="entry name" value="CAP_bacterial"/>
    <property type="match status" value="1"/>
</dbReference>
<dbReference type="EMBL" id="LT899436">
    <property type="protein sequence ID" value="SNR16232.1"/>
    <property type="molecule type" value="Genomic_DNA"/>
</dbReference>
<feature type="domain" description="SCP" evidence="2">
    <location>
        <begin position="47"/>
        <end position="152"/>
    </location>
</feature>
<feature type="signal peptide" evidence="1">
    <location>
        <begin position="1"/>
        <end position="22"/>
    </location>
</feature>
<dbReference type="InterPro" id="IPR014044">
    <property type="entry name" value="CAP_dom"/>
</dbReference>
<dbReference type="OrthoDB" id="982527at2"/>
<dbReference type="KEGG" id="tje:TJEJU_2548"/>
<name>A0A238UAW4_9FLAO</name>
<dbReference type="Gene3D" id="3.40.33.10">
    <property type="entry name" value="CAP"/>
    <property type="match status" value="1"/>
</dbReference>
<organism evidence="3 4">
    <name type="scientific">Tenacibaculum jejuense</name>
    <dbReference type="NCBI Taxonomy" id="584609"/>
    <lineage>
        <taxon>Bacteria</taxon>
        <taxon>Pseudomonadati</taxon>
        <taxon>Bacteroidota</taxon>
        <taxon>Flavobacteriia</taxon>
        <taxon>Flavobacteriales</taxon>
        <taxon>Flavobacteriaceae</taxon>
        <taxon>Tenacibaculum</taxon>
    </lineage>
</organism>
<dbReference type="RefSeq" id="WP_095072624.1">
    <property type="nucleotide sequence ID" value="NZ_LT899436.1"/>
</dbReference>
<evidence type="ECO:0000259" key="2">
    <source>
        <dbReference type="Pfam" id="PF00188"/>
    </source>
</evidence>
<evidence type="ECO:0000313" key="4">
    <source>
        <dbReference type="Proteomes" id="UP000215214"/>
    </source>
</evidence>
<evidence type="ECO:0000256" key="1">
    <source>
        <dbReference type="SAM" id="SignalP"/>
    </source>
</evidence>
<keyword evidence="3" id="KW-0449">Lipoprotein</keyword>
<reference evidence="3 4" key="1">
    <citation type="submission" date="2017-07" db="EMBL/GenBank/DDBJ databases">
        <authorList>
            <person name="Sun Z.S."/>
            <person name="Albrecht U."/>
            <person name="Echele G."/>
            <person name="Lee C.C."/>
        </authorList>
    </citation>
    <scope>NUCLEOTIDE SEQUENCE [LARGE SCALE GENOMIC DNA]</scope>
    <source>
        <strain evidence="4">type strain: KCTC 22618</strain>
    </source>
</reference>
<feature type="chain" id="PRO_5013189772" evidence="1">
    <location>
        <begin position="23"/>
        <end position="162"/>
    </location>
</feature>
<dbReference type="SUPFAM" id="SSF55797">
    <property type="entry name" value="PR-1-like"/>
    <property type="match status" value="1"/>
</dbReference>
<keyword evidence="1" id="KW-0732">Signal</keyword>